<dbReference type="EC" id="3.4.21.105" evidence="4"/>
<evidence type="ECO:0000256" key="4">
    <source>
        <dbReference type="ARBA" id="ARBA00013039"/>
    </source>
</evidence>
<dbReference type="PANTHER" id="PTHR43066">
    <property type="entry name" value="RHOMBOID-RELATED PROTEIN"/>
    <property type="match status" value="1"/>
</dbReference>
<evidence type="ECO:0000256" key="3">
    <source>
        <dbReference type="ARBA" id="ARBA00009045"/>
    </source>
</evidence>
<feature type="transmembrane region" description="Helical" evidence="13">
    <location>
        <begin position="182"/>
        <end position="203"/>
    </location>
</feature>
<evidence type="ECO:0000256" key="1">
    <source>
        <dbReference type="ARBA" id="ARBA00000156"/>
    </source>
</evidence>
<evidence type="ECO:0000313" key="15">
    <source>
        <dbReference type="EMBL" id="OBA22070.1"/>
    </source>
</evidence>
<evidence type="ECO:0000256" key="7">
    <source>
        <dbReference type="ARBA" id="ARBA00022801"/>
    </source>
</evidence>
<dbReference type="GO" id="GO:0004252">
    <property type="term" value="F:serine-type endopeptidase activity"/>
    <property type="evidence" value="ECO:0007669"/>
    <property type="project" value="InterPro"/>
</dbReference>
<evidence type="ECO:0000259" key="14">
    <source>
        <dbReference type="Pfam" id="PF01694"/>
    </source>
</evidence>
<feature type="transmembrane region" description="Helical" evidence="13">
    <location>
        <begin position="58"/>
        <end position="82"/>
    </location>
</feature>
<evidence type="ECO:0000256" key="8">
    <source>
        <dbReference type="ARBA" id="ARBA00022989"/>
    </source>
</evidence>
<accession>A0A1A0HDL7</accession>
<sequence>MIVEIPDRTKAQQILKTTPALSVGLIIFAVLFYVVYPASSTALVLYPSAPIEFNLNAISFYIFPHANFLHLAVNLVALFPLISRYERANGTVNTGITLNLLAVAAALPYCLVGLFLYPENGVAGLLGICFSFLTYYCQKEYAQTPVLYQFTVAGRDVQIPTEYFPFINLFVIAFLVPSTSFFGHLAGIGAGYLLAMGYLKVLYPPLKVVLFIERKLASGIDQLKRLVDFISEEDAVEERGVAYRPLFLADLELVTPVSQVHESFERRVDS</sequence>
<evidence type="ECO:0000256" key="13">
    <source>
        <dbReference type="SAM" id="Phobius"/>
    </source>
</evidence>
<feature type="domain" description="Peptidase S54 rhomboid" evidence="14">
    <location>
        <begin position="58"/>
        <end position="199"/>
    </location>
</feature>
<proteinExistence type="inferred from homology"/>
<organism evidence="15 16">
    <name type="scientific">Metschnikowia bicuspidata var. bicuspidata NRRL YB-4993</name>
    <dbReference type="NCBI Taxonomy" id="869754"/>
    <lineage>
        <taxon>Eukaryota</taxon>
        <taxon>Fungi</taxon>
        <taxon>Dikarya</taxon>
        <taxon>Ascomycota</taxon>
        <taxon>Saccharomycotina</taxon>
        <taxon>Pichiomycetes</taxon>
        <taxon>Metschnikowiaceae</taxon>
        <taxon>Metschnikowia</taxon>
    </lineage>
</organism>
<keyword evidence="9 13" id="KW-0472">Membrane</keyword>
<evidence type="ECO:0000256" key="9">
    <source>
        <dbReference type="ARBA" id="ARBA00023136"/>
    </source>
</evidence>
<evidence type="ECO:0000256" key="6">
    <source>
        <dbReference type="ARBA" id="ARBA00022692"/>
    </source>
</evidence>
<comment type="similarity">
    <text evidence="3">Belongs to the peptidase S54 family.</text>
</comment>
<dbReference type="EMBL" id="LXTC01000002">
    <property type="protein sequence ID" value="OBA22070.1"/>
    <property type="molecule type" value="Genomic_DNA"/>
</dbReference>
<keyword evidence="16" id="KW-1185">Reference proteome</keyword>
<dbReference type="Pfam" id="PF01694">
    <property type="entry name" value="Rhomboid"/>
    <property type="match status" value="1"/>
</dbReference>
<evidence type="ECO:0000256" key="10">
    <source>
        <dbReference type="ARBA" id="ARBA00037147"/>
    </source>
</evidence>
<feature type="transmembrane region" description="Helical" evidence="13">
    <location>
        <begin position="20"/>
        <end position="38"/>
    </location>
</feature>
<evidence type="ECO:0000256" key="5">
    <source>
        <dbReference type="ARBA" id="ARBA00022670"/>
    </source>
</evidence>
<evidence type="ECO:0000256" key="2">
    <source>
        <dbReference type="ARBA" id="ARBA00004257"/>
    </source>
</evidence>
<gene>
    <name evidence="15" type="ORF">METBIDRAFT_38836</name>
</gene>
<reference evidence="15 16" key="1">
    <citation type="submission" date="2016-05" db="EMBL/GenBank/DDBJ databases">
        <title>Comparative genomics of biotechnologically important yeasts.</title>
        <authorList>
            <consortium name="DOE Joint Genome Institute"/>
            <person name="Riley R."/>
            <person name="Haridas S."/>
            <person name="Wolfe K.H."/>
            <person name="Lopes M.R."/>
            <person name="Hittinger C.T."/>
            <person name="Goker M."/>
            <person name="Salamov A."/>
            <person name="Wisecaver J."/>
            <person name="Long T.M."/>
            <person name="Aerts A.L."/>
            <person name="Barry K."/>
            <person name="Choi C."/>
            <person name="Clum A."/>
            <person name="Coughlan A.Y."/>
            <person name="Deshpande S."/>
            <person name="Douglass A.P."/>
            <person name="Hanson S.J."/>
            <person name="Klenk H.-P."/>
            <person name="LaButti K."/>
            <person name="Lapidus A."/>
            <person name="Lindquist E."/>
            <person name="Lipzen A."/>
            <person name="Meier-kolthoff J.P."/>
            <person name="Ohm R.A."/>
            <person name="Otillar R.P."/>
            <person name="Pangilinan J."/>
            <person name="Peng Y."/>
            <person name="Rokas A."/>
            <person name="Rosa C.A."/>
            <person name="Scheuner C."/>
            <person name="Sibirny A.A."/>
            <person name="Slot J.C."/>
            <person name="Stielow J.B."/>
            <person name="Sun H."/>
            <person name="Kurtzman C.P."/>
            <person name="Blackwell M."/>
            <person name="Grigoriev I.V."/>
            <person name="Jeffries T.W."/>
        </authorList>
    </citation>
    <scope>NUCLEOTIDE SEQUENCE [LARGE SCALE GENOMIC DNA]</scope>
    <source>
        <strain evidence="15 16">NRRL YB-4993</strain>
    </source>
</reference>
<dbReference type="GO" id="GO:0005794">
    <property type="term" value="C:Golgi apparatus"/>
    <property type="evidence" value="ECO:0007669"/>
    <property type="project" value="UniProtKB-SubCell"/>
</dbReference>
<dbReference type="STRING" id="869754.A0A1A0HDL7"/>
<dbReference type="OrthoDB" id="10257275at2759"/>
<evidence type="ECO:0000256" key="11">
    <source>
        <dbReference type="ARBA" id="ARBA00039804"/>
    </source>
</evidence>
<dbReference type="SUPFAM" id="SSF144091">
    <property type="entry name" value="Rhomboid-like"/>
    <property type="match status" value="1"/>
</dbReference>
<feature type="transmembrane region" description="Helical" evidence="13">
    <location>
        <begin position="94"/>
        <end position="116"/>
    </location>
</feature>
<comment type="caution">
    <text evidence="15">The sequence shown here is derived from an EMBL/GenBank/DDBJ whole genome shotgun (WGS) entry which is preliminary data.</text>
</comment>
<dbReference type="AlphaFoldDB" id="A0A1A0HDL7"/>
<dbReference type="PANTHER" id="PTHR43066:SF1">
    <property type="entry name" value="RHOMBOID PROTEIN 2"/>
    <property type="match status" value="1"/>
</dbReference>
<protein>
    <recommendedName>
        <fullName evidence="11">Rhomboid-type serine protease 2</fullName>
        <ecNumber evidence="4">3.4.21.105</ecNumber>
    </recommendedName>
    <alternativeName>
        <fullName evidence="12">Rhomboid protein 2</fullName>
    </alternativeName>
</protein>
<keyword evidence="7" id="KW-0378">Hydrolase</keyword>
<evidence type="ECO:0000313" key="16">
    <source>
        <dbReference type="Proteomes" id="UP000092555"/>
    </source>
</evidence>
<evidence type="ECO:0000256" key="12">
    <source>
        <dbReference type="ARBA" id="ARBA00042081"/>
    </source>
</evidence>
<dbReference type="GO" id="GO:0016020">
    <property type="term" value="C:membrane"/>
    <property type="evidence" value="ECO:0007669"/>
    <property type="project" value="InterPro"/>
</dbReference>
<dbReference type="Gene3D" id="1.20.1540.10">
    <property type="entry name" value="Rhomboid-like"/>
    <property type="match status" value="1"/>
</dbReference>
<dbReference type="InterPro" id="IPR035952">
    <property type="entry name" value="Rhomboid-like_sf"/>
</dbReference>
<name>A0A1A0HDL7_9ASCO</name>
<keyword evidence="5" id="KW-0645">Protease</keyword>
<dbReference type="InterPro" id="IPR022764">
    <property type="entry name" value="Peptidase_S54_rhomboid_dom"/>
</dbReference>
<keyword evidence="8 13" id="KW-1133">Transmembrane helix</keyword>
<dbReference type="GO" id="GO:0006508">
    <property type="term" value="P:proteolysis"/>
    <property type="evidence" value="ECO:0007669"/>
    <property type="project" value="UniProtKB-KW"/>
</dbReference>
<dbReference type="GeneID" id="30030032"/>
<dbReference type="RefSeq" id="XP_018712566.1">
    <property type="nucleotide sequence ID" value="XM_018857056.1"/>
</dbReference>
<comment type="catalytic activity">
    <reaction evidence="1">
        <text>Cleaves type-1 transmembrane domains using a catalytic dyad composed of serine and histidine that are contributed by different transmembrane domains.</text>
        <dbReference type="EC" id="3.4.21.105"/>
    </reaction>
</comment>
<comment type="subcellular location">
    <subcellularLocation>
        <location evidence="2">Golgi apparatus</location>
        <location evidence="2">cis-Golgi network membrane</location>
        <topology evidence="2">Multi-pass membrane protein</topology>
    </subcellularLocation>
</comment>
<dbReference type="Proteomes" id="UP000092555">
    <property type="component" value="Unassembled WGS sequence"/>
</dbReference>
<comment type="function">
    <text evidence="10">Probable rhomboid-type serine protease that catalyzes intramembrane proteolysis.</text>
</comment>
<keyword evidence="6 13" id="KW-0812">Transmembrane</keyword>